<keyword evidence="2" id="KW-0378">Hydrolase</keyword>
<dbReference type="PROSITE" id="PS51194">
    <property type="entry name" value="HELICASE_CTER"/>
    <property type="match status" value="1"/>
</dbReference>
<evidence type="ECO:0000313" key="8">
    <source>
        <dbReference type="Proteomes" id="UP000574390"/>
    </source>
</evidence>
<dbReference type="Pfam" id="PF00270">
    <property type="entry name" value="DEAD"/>
    <property type="match status" value="1"/>
</dbReference>
<dbReference type="AlphaFoldDB" id="A0A7J6QKL2"/>
<dbReference type="Pfam" id="PF00271">
    <property type="entry name" value="Helicase_C"/>
    <property type="match status" value="1"/>
</dbReference>
<dbReference type="Gene3D" id="3.40.50.300">
    <property type="entry name" value="P-loop containing nucleotide triphosphate hydrolases"/>
    <property type="match status" value="2"/>
</dbReference>
<dbReference type="CDD" id="cd18787">
    <property type="entry name" value="SF2_C_DEAD"/>
    <property type="match status" value="1"/>
</dbReference>
<dbReference type="GO" id="GO:0003724">
    <property type="term" value="F:RNA helicase activity"/>
    <property type="evidence" value="ECO:0007669"/>
    <property type="project" value="TreeGrafter"/>
</dbReference>
<evidence type="ECO:0000256" key="1">
    <source>
        <dbReference type="ARBA" id="ARBA00022741"/>
    </source>
</evidence>
<accession>A0A7J6QKL2</accession>
<keyword evidence="1" id="KW-0547">Nucleotide-binding</keyword>
<protein>
    <submittedName>
        <fullName evidence="7">Nucleolar RNA helicase 2</fullName>
    </submittedName>
</protein>
<dbReference type="SUPFAM" id="SSF52540">
    <property type="entry name" value="P-loop containing nucleoside triphosphate hydrolases"/>
    <property type="match status" value="1"/>
</dbReference>
<dbReference type="InterPro" id="IPR027417">
    <property type="entry name" value="P-loop_NTPase"/>
</dbReference>
<dbReference type="EMBL" id="JABANM010028783">
    <property type="protein sequence ID" value="KAF4709144.1"/>
    <property type="molecule type" value="Genomic_DNA"/>
</dbReference>
<dbReference type="PANTHER" id="PTHR47959">
    <property type="entry name" value="ATP-DEPENDENT RNA HELICASE RHLE-RELATED"/>
    <property type="match status" value="1"/>
</dbReference>
<sequence length="606" mass="66463">MFCVTVRGFSTAAGNVASLDSIGFLSHSMKNALRAMGFAGLTRIQEKSFEPIIKGQSFIGRARTGTGKTLAYLLPITERLRNERFSGPGAALVVLPSRELSRQVLGIIYRDLSSHRLACQVASVLLSLLPQATVVLATGGHGNMKALVREIENSNPEIVIGTPGRIVQLITNGAIPVGKIRIVVLDEADAMLKDGTKTNAHVESLLAQVKPFSPQTVVFSASMSDAVVSKVTEMGGTNPAKVDLVASGFSYRQPATVRSTTHRMIRLPERANLTRYRGLCHVLRGLTADRQALIFANTTKEALAIARHPAVEALGVKPLHSDMPQSQRDWLLNSFRGRRIRFLVTTDLLSRGIDLPGLQYVILFRPPEDPTGYIHRAGRTGRAGEGGEVITLYDKGDWPMMQKIMEATKQNFENSSLPTEEELRSHAYAAVATEILSVPSSSWKCLEDIARELVSEGKAREVLARVVSLLNTDAQLQPKKSRVSLYSGVPDFTAVLISDFDHTLYPSVDALKSRVPCPLERVRKAEAGWVADAPNASVDYLIKSGAVEVNILDRVPKTFDAEKTKKARGRGVPWRHARELTKLRAAKARHKREARRSALREGMRMS</sequence>
<dbReference type="GO" id="GO:0005829">
    <property type="term" value="C:cytosol"/>
    <property type="evidence" value="ECO:0007669"/>
    <property type="project" value="TreeGrafter"/>
</dbReference>
<dbReference type="InterPro" id="IPR050079">
    <property type="entry name" value="DEAD_box_RNA_helicase"/>
</dbReference>
<dbReference type="PROSITE" id="PS51192">
    <property type="entry name" value="HELICASE_ATP_BIND_1"/>
    <property type="match status" value="1"/>
</dbReference>
<name>A0A7J6QKL2_PEROL</name>
<dbReference type="GO" id="GO:0003676">
    <property type="term" value="F:nucleic acid binding"/>
    <property type="evidence" value="ECO:0007669"/>
    <property type="project" value="InterPro"/>
</dbReference>
<reference evidence="7 8" key="1">
    <citation type="submission" date="2020-04" db="EMBL/GenBank/DDBJ databases">
        <title>Perkinsus olseni comparative genomics.</title>
        <authorList>
            <person name="Bogema D.R."/>
        </authorList>
    </citation>
    <scope>NUCLEOTIDE SEQUENCE [LARGE SCALE GENOMIC DNA]</scope>
    <source>
        <strain evidence="7">ATCC PRA-205</strain>
    </source>
</reference>
<dbReference type="SMART" id="SM00487">
    <property type="entry name" value="DEXDc"/>
    <property type="match status" value="1"/>
</dbReference>
<dbReference type="CDD" id="cd00268">
    <property type="entry name" value="DEADc"/>
    <property type="match status" value="1"/>
</dbReference>
<dbReference type="InterPro" id="IPR044742">
    <property type="entry name" value="DEAD/DEAH_RhlB"/>
</dbReference>
<organism evidence="7 8">
    <name type="scientific">Perkinsus olseni</name>
    <name type="common">Perkinsus atlanticus</name>
    <dbReference type="NCBI Taxonomy" id="32597"/>
    <lineage>
        <taxon>Eukaryota</taxon>
        <taxon>Sar</taxon>
        <taxon>Alveolata</taxon>
        <taxon>Perkinsozoa</taxon>
        <taxon>Perkinsea</taxon>
        <taxon>Perkinsida</taxon>
        <taxon>Perkinsidae</taxon>
        <taxon>Perkinsus</taxon>
    </lineage>
</organism>
<evidence type="ECO:0000313" key="7">
    <source>
        <dbReference type="EMBL" id="KAF4709144.1"/>
    </source>
</evidence>
<comment type="caution">
    <text evidence="7">The sequence shown here is derived from an EMBL/GenBank/DDBJ whole genome shotgun (WGS) entry which is preliminary data.</text>
</comment>
<dbReference type="InterPro" id="IPR011545">
    <property type="entry name" value="DEAD/DEAH_box_helicase_dom"/>
</dbReference>
<gene>
    <name evidence="7" type="primary">DDX21_2</name>
    <name evidence="7" type="ORF">FOZ62_008386</name>
</gene>
<evidence type="ECO:0000259" key="5">
    <source>
        <dbReference type="PROSITE" id="PS51192"/>
    </source>
</evidence>
<keyword evidence="4" id="KW-0067">ATP-binding</keyword>
<dbReference type="GO" id="GO:0005524">
    <property type="term" value="F:ATP binding"/>
    <property type="evidence" value="ECO:0007669"/>
    <property type="project" value="UniProtKB-KW"/>
</dbReference>
<dbReference type="GO" id="GO:0016787">
    <property type="term" value="F:hydrolase activity"/>
    <property type="evidence" value="ECO:0007669"/>
    <property type="project" value="UniProtKB-KW"/>
</dbReference>
<feature type="domain" description="Helicase ATP-binding" evidence="5">
    <location>
        <begin position="49"/>
        <end position="241"/>
    </location>
</feature>
<dbReference type="PANTHER" id="PTHR47959:SF1">
    <property type="entry name" value="ATP-DEPENDENT RNA HELICASE DBPA"/>
    <property type="match status" value="1"/>
</dbReference>
<evidence type="ECO:0000256" key="3">
    <source>
        <dbReference type="ARBA" id="ARBA00022806"/>
    </source>
</evidence>
<dbReference type="Proteomes" id="UP000574390">
    <property type="component" value="Unassembled WGS sequence"/>
</dbReference>
<feature type="domain" description="Helicase C-terminal" evidence="6">
    <location>
        <begin position="278"/>
        <end position="423"/>
    </location>
</feature>
<evidence type="ECO:0000259" key="6">
    <source>
        <dbReference type="PROSITE" id="PS51194"/>
    </source>
</evidence>
<dbReference type="InterPro" id="IPR001650">
    <property type="entry name" value="Helicase_C-like"/>
</dbReference>
<proteinExistence type="predicted"/>
<dbReference type="SMART" id="SM00490">
    <property type="entry name" value="HELICc"/>
    <property type="match status" value="1"/>
</dbReference>
<dbReference type="InterPro" id="IPR014001">
    <property type="entry name" value="Helicase_ATP-bd"/>
</dbReference>
<evidence type="ECO:0000256" key="2">
    <source>
        <dbReference type="ARBA" id="ARBA00022801"/>
    </source>
</evidence>
<evidence type="ECO:0000256" key="4">
    <source>
        <dbReference type="ARBA" id="ARBA00022840"/>
    </source>
</evidence>
<keyword evidence="3 7" id="KW-0347">Helicase</keyword>